<protein>
    <submittedName>
        <fullName evidence="3">Uncharacterized protein</fullName>
    </submittedName>
</protein>
<dbReference type="EMBL" id="MU155429">
    <property type="protein sequence ID" value="KAF9473604.1"/>
    <property type="molecule type" value="Genomic_DNA"/>
</dbReference>
<name>A0A9P6CUX2_9AGAR</name>
<evidence type="ECO:0000313" key="4">
    <source>
        <dbReference type="Proteomes" id="UP000807469"/>
    </source>
</evidence>
<accession>A0A9P6CUX2</accession>
<reference evidence="3" key="1">
    <citation type="submission" date="2020-11" db="EMBL/GenBank/DDBJ databases">
        <authorList>
            <consortium name="DOE Joint Genome Institute"/>
            <person name="Ahrendt S."/>
            <person name="Riley R."/>
            <person name="Andreopoulos W."/>
            <person name="Labutti K."/>
            <person name="Pangilinan J."/>
            <person name="Ruiz-Duenas F.J."/>
            <person name="Barrasa J.M."/>
            <person name="Sanchez-Garcia M."/>
            <person name="Camarero S."/>
            <person name="Miyauchi S."/>
            <person name="Serrano A."/>
            <person name="Linde D."/>
            <person name="Babiker R."/>
            <person name="Drula E."/>
            <person name="Ayuso-Fernandez I."/>
            <person name="Pacheco R."/>
            <person name="Padilla G."/>
            <person name="Ferreira P."/>
            <person name="Barriuso J."/>
            <person name="Kellner H."/>
            <person name="Castanera R."/>
            <person name="Alfaro M."/>
            <person name="Ramirez L."/>
            <person name="Pisabarro A.G."/>
            <person name="Kuo A."/>
            <person name="Tritt A."/>
            <person name="Lipzen A."/>
            <person name="He G."/>
            <person name="Yan M."/>
            <person name="Ng V."/>
            <person name="Cullen D."/>
            <person name="Martin F."/>
            <person name="Rosso M.-N."/>
            <person name="Henrissat B."/>
            <person name="Hibbett D."/>
            <person name="Martinez A.T."/>
            <person name="Grigoriev I.V."/>
        </authorList>
    </citation>
    <scope>NUCLEOTIDE SEQUENCE</scope>
    <source>
        <strain evidence="3">CIRM-BRFM 674</strain>
    </source>
</reference>
<feature type="region of interest" description="Disordered" evidence="2">
    <location>
        <begin position="39"/>
        <end position="85"/>
    </location>
</feature>
<evidence type="ECO:0000313" key="3">
    <source>
        <dbReference type="EMBL" id="KAF9473604.1"/>
    </source>
</evidence>
<feature type="region of interest" description="Disordered" evidence="2">
    <location>
        <begin position="253"/>
        <end position="286"/>
    </location>
</feature>
<comment type="caution">
    <text evidence="3">The sequence shown here is derived from an EMBL/GenBank/DDBJ whole genome shotgun (WGS) entry which is preliminary data.</text>
</comment>
<feature type="compositionally biased region" description="Polar residues" evidence="2">
    <location>
        <begin position="58"/>
        <end position="77"/>
    </location>
</feature>
<proteinExistence type="predicted"/>
<keyword evidence="1" id="KW-0175">Coiled coil</keyword>
<evidence type="ECO:0000256" key="2">
    <source>
        <dbReference type="SAM" id="MobiDB-lite"/>
    </source>
</evidence>
<dbReference type="AlphaFoldDB" id="A0A9P6CUX2"/>
<feature type="coiled-coil region" evidence="1">
    <location>
        <begin position="176"/>
        <end position="203"/>
    </location>
</feature>
<sequence length="286" mass="31741">MACYSSDSDSSSDLLLLTPPQTVLELELYTNTPSSVQAVVESPCNGPSRRRRHHSSPFKLNSSSMFRSPYPSRTSSLKRAGAGDFNPSKRDTELRLLAQRYRAEMKIAIAKESRKSLDAEERGAAQHIIESDILLEIVKEGAADNKGTLSPRTALRLARAVRNTLTSEETIARLKLQEAKMLIRNLEDDLEEASARVYEANSQVGYLLEYFTRSGVYIPLQIWDETCETTDKATTIPSLLDIDFSDCLPASELLDDSGSNNDREARNEDNGNDDNDNMEQGSILSG</sequence>
<dbReference type="Proteomes" id="UP000807469">
    <property type="component" value="Unassembled WGS sequence"/>
</dbReference>
<gene>
    <name evidence="3" type="ORF">BDN70DRAFT_937301</name>
</gene>
<organism evidence="3 4">
    <name type="scientific">Pholiota conissans</name>
    <dbReference type="NCBI Taxonomy" id="109636"/>
    <lineage>
        <taxon>Eukaryota</taxon>
        <taxon>Fungi</taxon>
        <taxon>Dikarya</taxon>
        <taxon>Basidiomycota</taxon>
        <taxon>Agaricomycotina</taxon>
        <taxon>Agaricomycetes</taxon>
        <taxon>Agaricomycetidae</taxon>
        <taxon>Agaricales</taxon>
        <taxon>Agaricineae</taxon>
        <taxon>Strophariaceae</taxon>
        <taxon>Pholiota</taxon>
    </lineage>
</organism>
<keyword evidence="4" id="KW-1185">Reference proteome</keyword>
<evidence type="ECO:0000256" key="1">
    <source>
        <dbReference type="SAM" id="Coils"/>
    </source>
</evidence>